<evidence type="ECO:0000313" key="2">
    <source>
        <dbReference type="Proteomes" id="UP001473302"/>
    </source>
</evidence>
<accession>A0ABP9ZCD3</accession>
<proteinExistence type="predicted"/>
<organism evidence="1 2">
    <name type="scientific">Mucor flavus</name>
    <dbReference type="NCBI Taxonomy" id="439312"/>
    <lineage>
        <taxon>Eukaryota</taxon>
        <taxon>Fungi</taxon>
        <taxon>Fungi incertae sedis</taxon>
        <taxon>Mucoromycota</taxon>
        <taxon>Mucoromycotina</taxon>
        <taxon>Mucoromycetes</taxon>
        <taxon>Mucorales</taxon>
        <taxon>Mucorineae</taxon>
        <taxon>Mucoraceae</taxon>
        <taxon>Mucor</taxon>
    </lineage>
</organism>
<dbReference type="Proteomes" id="UP001473302">
    <property type="component" value="Unassembled WGS sequence"/>
</dbReference>
<comment type="caution">
    <text evidence="1">The sequence shown here is derived from an EMBL/GenBank/DDBJ whole genome shotgun (WGS) entry which is preliminary data.</text>
</comment>
<reference evidence="1 2" key="1">
    <citation type="submission" date="2024-04" db="EMBL/GenBank/DDBJ databases">
        <title>genome sequences of Mucor flavus KT1a and Helicostylum pulchrum KT1b strains isolated from the surface of a dry-aged beef.</title>
        <authorList>
            <person name="Toyotome T."/>
            <person name="Hosono M."/>
            <person name="Torimaru M."/>
            <person name="Fukuda K."/>
            <person name="Mikami N."/>
        </authorList>
    </citation>
    <scope>NUCLEOTIDE SEQUENCE [LARGE SCALE GENOMIC DNA]</scope>
    <source>
        <strain evidence="1 2">KT1a</strain>
    </source>
</reference>
<protein>
    <submittedName>
        <fullName evidence="1">Uncharacterized protein</fullName>
    </submittedName>
</protein>
<sequence length="175" mass="20579">MICTRKYEEYFTRYASKVYSYLVSVEAKKSFVDVYEEKYLERESEATKNKALIQGRITGQILAKKGAREFGEELDNQQEEQQQSRKDINTLFESDGSDELEDDETIIQTFRNRIFNFTYQYFKGDTSLHLIRELNKSKERFNPKTLGGYLDVVSYELISKDMDYNEKNALNTDSA</sequence>
<dbReference type="EMBL" id="BAABUK010000035">
    <property type="protein sequence ID" value="GAA5816778.1"/>
    <property type="molecule type" value="Genomic_DNA"/>
</dbReference>
<gene>
    <name evidence="1" type="ORF">MFLAVUS_010311</name>
</gene>
<evidence type="ECO:0000313" key="1">
    <source>
        <dbReference type="EMBL" id="GAA5816778.1"/>
    </source>
</evidence>
<name>A0ABP9ZCD3_9FUNG</name>
<keyword evidence="2" id="KW-1185">Reference proteome</keyword>